<dbReference type="Gene3D" id="3.20.20.80">
    <property type="entry name" value="Glycosidases"/>
    <property type="match status" value="1"/>
</dbReference>
<dbReference type="InterPro" id="IPR052043">
    <property type="entry name" value="PolySaccharide_Degr_Enz"/>
</dbReference>
<dbReference type="GO" id="GO:0102211">
    <property type="term" value="F:unsaturated rhamnogalacturonyl hydrolase activity"/>
    <property type="evidence" value="ECO:0007669"/>
    <property type="project" value="UniProtKB-EC"/>
</dbReference>
<dbReference type="GO" id="GO:0005975">
    <property type="term" value="P:carbohydrate metabolic process"/>
    <property type="evidence" value="ECO:0007669"/>
    <property type="project" value="InterPro"/>
</dbReference>
<dbReference type="EC" id="3.2.1.172" evidence="3"/>
<evidence type="ECO:0000256" key="2">
    <source>
        <dbReference type="SAM" id="SignalP"/>
    </source>
</evidence>
<dbReference type="InterPro" id="IPR010905">
    <property type="entry name" value="Glyco_hydro_88"/>
</dbReference>
<dbReference type="AlphaFoldDB" id="A0A518BWV5"/>
<dbReference type="RefSeq" id="WP_145445603.1">
    <property type="nucleotide sequence ID" value="NZ_CP036280.1"/>
</dbReference>
<dbReference type="PANTHER" id="PTHR33886:SF8">
    <property type="entry name" value="UNSATURATED RHAMNOGALACTURONAN HYDROLASE (EUROFUNG)"/>
    <property type="match status" value="1"/>
</dbReference>
<organism evidence="3 4">
    <name type="scientific">Mucisphaera calidilacus</name>
    <dbReference type="NCBI Taxonomy" id="2527982"/>
    <lineage>
        <taxon>Bacteria</taxon>
        <taxon>Pseudomonadati</taxon>
        <taxon>Planctomycetota</taxon>
        <taxon>Phycisphaerae</taxon>
        <taxon>Phycisphaerales</taxon>
        <taxon>Phycisphaeraceae</taxon>
        <taxon>Mucisphaera</taxon>
    </lineage>
</organism>
<dbReference type="SUPFAM" id="SSF48208">
    <property type="entry name" value="Six-hairpin glycosidases"/>
    <property type="match status" value="1"/>
</dbReference>
<dbReference type="Gene3D" id="1.50.10.10">
    <property type="match status" value="1"/>
</dbReference>
<evidence type="ECO:0000256" key="1">
    <source>
        <dbReference type="ARBA" id="ARBA00022801"/>
    </source>
</evidence>
<dbReference type="EMBL" id="CP036280">
    <property type="protein sequence ID" value="QDU71455.1"/>
    <property type="molecule type" value="Genomic_DNA"/>
</dbReference>
<feature type="signal peptide" evidence="2">
    <location>
        <begin position="1"/>
        <end position="30"/>
    </location>
</feature>
<evidence type="ECO:0000313" key="4">
    <source>
        <dbReference type="Proteomes" id="UP000320386"/>
    </source>
</evidence>
<sequence precursor="true">MIMKNHAARSFAATLAIIFALLHCASCAQARETDASSPTHPARTAASPADASVPRYARVDKKPWVFDKFPIIAWWGPPGTAQPVDFKRYRDAGFTIYAANPDSGFDRAMRMASAAGLDIMAFRQTQGFGLPDRRVRYTGHPSEPIGWFTHDEPHGPEAVDAAIREVHALMTQDPTRYALFNMLPPFAQGDPDTETVIDRAVAEGMPILSYDHYIMMADGATRDQAHYDNLDLFRRKSLEHDVPFWAFAMTIKHYRYRRPSESDVRYKQFTNLAYGAKGLWYFTYWGPVGWHRWDDVAIVDPRDGQPTDLYDVVKGINHAVLQVGDLLLDLTSVEVVHNHPAPGHKRFQPKTSWIAGIDAKDAVIGFFKDEQGNDYAWVVNKRHGPGQSASELADTITLTFDPTVVGVDALSWLDGQTGPLSLQNQKAKLTIAGGTGVLLRPRVDKDRATSVITRLIMELPEPTADYSRRLVAKVADWQIDHLAGYGSRGTRHVHEPAGWVRGALMTGIMAVYRTTQDQRYLDVATELAEINQWKLGDTLDVRHADDHTIGQLYTELYEVQPDLNRIADTRARFDQMIADPKPGRVDYWWCDALFMAPPAYARLSRVTGDPKYLEFTIDMWKDATEFLYDKEQHLYFRDRHYFNKKERNGESVFWSRGNGWVFGGLVRVLQYMPEDHPDRPYFIRIYREMADKIVSIQDGRDGLWRSGLLDPEFHIVPEASGSGFFCFGLAWGVNNGVLTEPRYEQAAKLAWKGLTGCVYPDGGMGYVQRIGAGPDRVQPGASYEYGVGAFLLAGEEMIKLLENE</sequence>
<accession>A0A518BWV5</accession>
<dbReference type="InterPro" id="IPR008928">
    <property type="entry name" value="6-hairpin_glycosidase_sf"/>
</dbReference>
<dbReference type="Pfam" id="PF07470">
    <property type="entry name" value="Glyco_hydro_88"/>
    <property type="match status" value="1"/>
</dbReference>
<dbReference type="Proteomes" id="UP000320386">
    <property type="component" value="Chromosome"/>
</dbReference>
<dbReference type="KEGG" id="mcad:Pan265_13050"/>
<name>A0A518BWV5_9BACT</name>
<feature type="chain" id="PRO_5021934506" evidence="2">
    <location>
        <begin position="31"/>
        <end position="804"/>
    </location>
</feature>
<dbReference type="OrthoDB" id="258246at2"/>
<keyword evidence="4" id="KW-1185">Reference proteome</keyword>
<reference evidence="3 4" key="1">
    <citation type="submission" date="2019-02" db="EMBL/GenBank/DDBJ databases">
        <title>Deep-cultivation of Planctomycetes and their phenomic and genomic characterization uncovers novel biology.</title>
        <authorList>
            <person name="Wiegand S."/>
            <person name="Jogler M."/>
            <person name="Boedeker C."/>
            <person name="Pinto D."/>
            <person name="Vollmers J."/>
            <person name="Rivas-Marin E."/>
            <person name="Kohn T."/>
            <person name="Peeters S.H."/>
            <person name="Heuer A."/>
            <person name="Rast P."/>
            <person name="Oberbeckmann S."/>
            <person name="Bunk B."/>
            <person name="Jeske O."/>
            <person name="Meyerdierks A."/>
            <person name="Storesund J.E."/>
            <person name="Kallscheuer N."/>
            <person name="Luecker S."/>
            <person name="Lage O.M."/>
            <person name="Pohl T."/>
            <person name="Merkel B.J."/>
            <person name="Hornburger P."/>
            <person name="Mueller R.-W."/>
            <person name="Bruemmer F."/>
            <person name="Labrenz M."/>
            <person name="Spormann A.M."/>
            <person name="Op den Camp H."/>
            <person name="Overmann J."/>
            <person name="Amann R."/>
            <person name="Jetten M.S.M."/>
            <person name="Mascher T."/>
            <person name="Medema M.H."/>
            <person name="Devos D.P."/>
            <person name="Kaster A.-K."/>
            <person name="Ovreas L."/>
            <person name="Rohde M."/>
            <person name="Galperin M.Y."/>
            <person name="Jogler C."/>
        </authorList>
    </citation>
    <scope>NUCLEOTIDE SEQUENCE [LARGE SCALE GENOMIC DNA]</scope>
    <source>
        <strain evidence="3 4">Pan265</strain>
    </source>
</reference>
<keyword evidence="2" id="KW-0732">Signal</keyword>
<dbReference type="PANTHER" id="PTHR33886">
    <property type="entry name" value="UNSATURATED RHAMNOGALACTURONAN HYDROLASE (EUROFUNG)"/>
    <property type="match status" value="1"/>
</dbReference>
<keyword evidence="1 3" id="KW-0378">Hydrolase</keyword>
<gene>
    <name evidence="3" type="primary">yteR</name>
    <name evidence="3" type="ORF">Pan265_13050</name>
</gene>
<protein>
    <submittedName>
        <fullName evidence="3">Unsaturated rhamnogalacturonyl hydrolase YteR</fullName>
        <ecNumber evidence="3">3.2.1.172</ecNumber>
    </submittedName>
</protein>
<keyword evidence="3" id="KW-0326">Glycosidase</keyword>
<dbReference type="InterPro" id="IPR012341">
    <property type="entry name" value="6hp_glycosidase-like_sf"/>
</dbReference>
<evidence type="ECO:0000313" key="3">
    <source>
        <dbReference type="EMBL" id="QDU71455.1"/>
    </source>
</evidence>
<proteinExistence type="predicted"/>